<dbReference type="InterPro" id="IPR036426">
    <property type="entry name" value="Bulb-type_lectin_dom_sf"/>
</dbReference>
<sequence>MGDTIHAPGSLSGDQRITSQNGKYTFGVLPDGNLAVGGAHGAEWDLGIHDAPGARLDVQEDGNLVLYKPDGSVRWASNTSGQNARLVIQDDRNVVLYNGDGAVLWSPNCYVQS</sequence>
<gene>
    <name evidence="2" type="ORF">SAMN05443637_103302</name>
</gene>
<dbReference type="RefSeq" id="WP_073455815.1">
    <property type="nucleotide sequence ID" value="NZ_CALGVN010000015.1"/>
</dbReference>
<dbReference type="Proteomes" id="UP000184363">
    <property type="component" value="Unassembled WGS sequence"/>
</dbReference>
<dbReference type="PROSITE" id="PS50927">
    <property type="entry name" value="BULB_LECTIN"/>
    <property type="match status" value="1"/>
</dbReference>
<dbReference type="GO" id="GO:0030246">
    <property type="term" value="F:carbohydrate binding"/>
    <property type="evidence" value="ECO:0007669"/>
    <property type="project" value="UniProtKB-KW"/>
</dbReference>
<accession>A0A1M6QGL0</accession>
<dbReference type="OrthoDB" id="516973at2"/>
<feature type="domain" description="Bulb-type lectin" evidence="1">
    <location>
        <begin position="2"/>
        <end position="109"/>
    </location>
</feature>
<protein>
    <submittedName>
        <fullName evidence="2">D-mannose binding lectin</fullName>
    </submittedName>
</protein>
<evidence type="ECO:0000313" key="2">
    <source>
        <dbReference type="EMBL" id="SHK19177.1"/>
    </source>
</evidence>
<organism evidence="2 3">
    <name type="scientific">Pseudonocardia thermophila</name>
    <dbReference type="NCBI Taxonomy" id="1848"/>
    <lineage>
        <taxon>Bacteria</taxon>
        <taxon>Bacillati</taxon>
        <taxon>Actinomycetota</taxon>
        <taxon>Actinomycetes</taxon>
        <taxon>Pseudonocardiales</taxon>
        <taxon>Pseudonocardiaceae</taxon>
        <taxon>Pseudonocardia</taxon>
    </lineage>
</organism>
<evidence type="ECO:0000313" key="3">
    <source>
        <dbReference type="Proteomes" id="UP000184363"/>
    </source>
</evidence>
<dbReference type="SMART" id="SM00108">
    <property type="entry name" value="B_lectin"/>
    <property type="match status" value="1"/>
</dbReference>
<dbReference type="InterPro" id="IPR001480">
    <property type="entry name" value="Bulb-type_lectin_dom"/>
</dbReference>
<dbReference type="STRING" id="1848.SAMN05443637_103302"/>
<keyword evidence="2" id="KW-0430">Lectin</keyword>
<keyword evidence="3" id="KW-1185">Reference proteome</keyword>
<dbReference type="EMBL" id="FRAP01000003">
    <property type="protein sequence ID" value="SHK19177.1"/>
    <property type="molecule type" value="Genomic_DNA"/>
</dbReference>
<proteinExistence type="predicted"/>
<dbReference type="Gene3D" id="2.90.10.10">
    <property type="entry name" value="Bulb-type lectin domain"/>
    <property type="match status" value="2"/>
</dbReference>
<evidence type="ECO:0000259" key="1">
    <source>
        <dbReference type="PROSITE" id="PS50927"/>
    </source>
</evidence>
<dbReference type="AlphaFoldDB" id="A0A1M6QGL0"/>
<reference evidence="2 3" key="1">
    <citation type="submission" date="2016-11" db="EMBL/GenBank/DDBJ databases">
        <authorList>
            <person name="Jaros S."/>
            <person name="Januszkiewicz K."/>
            <person name="Wedrychowicz H."/>
        </authorList>
    </citation>
    <scope>NUCLEOTIDE SEQUENCE [LARGE SCALE GENOMIC DNA]</scope>
    <source>
        <strain evidence="2 3">DSM 43832</strain>
    </source>
</reference>
<name>A0A1M6QGL0_PSETH</name>
<dbReference type="SUPFAM" id="SSF51110">
    <property type="entry name" value="alpha-D-mannose-specific plant lectins"/>
    <property type="match status" value="1"/>
</dbReference>